<dbReference type="Proteomes" id="UP000019132">
    <property type="component" value="Unassembled WGS sequence"/>
</dbReference>
<organism evidence="9 10">
    <name type="scientific">Globisporangium ultimum (strain ATCC 200006 / CBS 805.95 / DAOM BR144)</name>
    <name type="common">Pythium ultimum</name>
    <dbReference type="NCBI Taxonomy" id="431595"/>
    <lineage>
        <taxon>Eukaryota</taxon>
        <taxon>Sar</taxon>
        <taxon>Stramenopiles</taxon>
        <taxon>Oomycota</taxon>
        <taxon>Peronosporomycetes</taxon>
        <taxon>Pythiales</taxon>
        <taxon>Pythiaceae</taxon>
        <taxon>Globisporangium</taxon>
    </lineage>
</organism>
<evidence type="ECO:0000256" key="6">
    <source>
        <dbReference type="ARBA" id="ARBA00022833"/>
    </source>
</evidence>
<evidence type="ECO:0000256" key="7">
    <source>
        <dbReference type="ARBA" id="ARBA00022840"/>
    </source>
</evidence>
<evidence type="ECO:0000313" key="10">
    <source>
        <dbReference type="Proteomes" id="UP000019132"/>
    </source>
</evidence>
<keyword evidence="4" id="KW-0547">Nucleotide-binding</keyword>
<evidence type="ECO:0000259" key="8">
    <source>
        <dbReference type="Pfam" id="PF00899"/>
    </source>
</evidence>
<reference evidence="10" key="1">
    <citation type="journal article" date="2010" name="Genome Biol.">
        <title>Genome sequence of the necrotrophic plant pathogen Pythium ultimum reveals original pathogenicity mechanisms and effector repertoire.</title>
        <authorList>
            <person name="Levesque C.A."/>
            <person name="Brouwer H."/>
            <person name="Cano L."/>
            <person name="Hamilton J.P."/>
            <person name="Holt C."/>
            <person name="Huitema E."/>
            <person name="Raffaele S."/>
            <person name="Robideau G.P."/>
            <person name="Thines M."/>
            <person name="Win J."/>
            <person name="Zerillo M.M."/>
            <person name="Beakes G.W."/>
            <person name="Boore J.L."/>
            <person name="Busam D."/>
            <person name="Dumas B."/>
            <person name="Ferriera S."/>
            <person name="Fuerstenberg S.I."/>
            <person name="Gachon C.M."/>
            <person name="Gaulin E."/>
            <person name="Govers F."/>
            <person name="Grenville-Briggs L."/>
            <person name="Horner N."/>
            <person name="Hostetler J."/>
            <person name="Jiang R.H."/>
            <person name="Johnson J."/>
            <person name="Krajaejun T."/>
            <person name="Lin H."/>
            <person name="Meijer H.J."/>
            <person name="Moore B."/>
            <person name="Morris P."/>
            <person name="Phuntmart V."/>
            <person name="Puiu D."/>
            <person name="Shetty J."/>
            <person name="Stajich J.E."/>
            <person name="Tripathy S."/>
            <person name="Wawra S."/>
            <person name="van West P."/>
            <person name="Whitty B.R."/>
            <person name="Coutinho P.M."/>
            <person name="Henrissat B."/>
            <person name="Martin F."/>
            <person name="Thomas P.D."/>
            <person name="Tyler B.M."/>
            <person name="De Vries R.P."/>
            <person name="Kamoun S."/>
            <person name="Yandell M."/>
            <person name="Tisserat N."/>
            <person name="Buell C.R."/>
        </authorList>
    </citation>
    <scope>NUCLEOTIDE SEQUENCE</scope>
    <source>
        <strain evidence="10">DAOM:BR144</strain>
    </source>
</reference>
<dbReference type="SUPFAM" id="SSF69572">
    <property type="entry name" value="Activating enzymes of the ubiquitin-like proteins"/>
    <property type="match status" value="1"/>
</dbReference>
<feature type="domain" description="THIF-type NAD/FAD binding fold" evidence="8">
    <location>
        <begin position="87"/>
        <end position="181"/>
    </location>
</feature>
<dbReference type="InterPro" id="IPR035985">
    <property type="entry name" value="Ubiquitin-activating_enz"/>
</dbReference>
<name>K3WYF3_GLOUD</name>
<dbReference type="PANTHER" id="PTHR10953">
    <property type="entry name" value="UBIQUITIN-ACTIVATING ENZYME E1"/>
    <property type="match status" value="1"/>
</dbReference>
<dbReference type="HOGENOM" id="CLU_712691_0_0_1"/>
<protein>
    <recommendedName>
        <fullName evidence="2">Ubiquitin-like modifier-activating enzyme 5</fullName>
    </recommendedName>
</protein>
<keyword evidence="3" id="KW-0479">Metal-binding</keyword>
<dbReference type="GO" id="GO:0005524">
    <property type="term" value="F:ATP binding"/>
    <property type="evidence" value="ECO:0007669"/>
    <property type="project" value="UniProtKB-KW"/>
</dbReference>
<dbReference type="Pfam" id="PF00899">
    <property type="entry name" value="ThiF"/>
    <property type="match status" value="2"/>
</dbReference>
<keyword evidence="6" id="KW-0862">Zinc</keyword>
<comment type="similarity">
    <text evidence="1">Belongs to the ubiquitin-activating E1 family. UBA5 subfamily.</text>
</comment>
<dbReference type="eggNOG" id="KOG2336">
    <property type="taxonomic scope" value="Eukaryota"/>
</dbReference>
<dbReference type="GO" id="GO:0071569">
    <property type="term" value="P:protein ufmylation"/>
    <property type="evidence" value="ECO:0007669"/>
    <property type="project" value="TreeGrafter"/>
</dbReference>
<dbReference type="InterPro" id="IPR045886">
    <property type="entry name" value="ThiF/MoeB/HesA"/>
</dbReference>
<dbReference type="VEuPathDB" id="FungiDB:PYU1_G009983"/>
<keyword evidence="10" id="KW-1185">Reference proteome</keyword>
<feature type="domain" description="THIF-type NAD/FAD binding fold" evidence="8">
    <location>
        <begin position="240"/>
        <end position="379"/>
    </location>
</feature>
<proteinExistence type="inferred from homology"/>
<evidence type="ECO:0000256" key="5">
    <source>
        <dbReference type="ARBA" id="ARBA00022786"/>
    </source>
</evidence>
<dbReference type="EnsemblProtists" id="PYU1_T010002">
    <property type="protein sequence ID" value="PYU1_T010002"/>
    <property type="gene ID" value="PYU1_G009983"/>
</dbReference>
<accession>K3WYF3</accession>
<keyword evidence="5" id="KW-0833">Ubl conjugation pathway</keyword>
<dbReference type="Gene3D" id="3.40.50.720">
    <property type="entry name" value="NAD(P)-binding Rossmann-like Domain"/>
    <property type="match status" value="1"/>
</dbReference>
<dbReference type="InterPro" id="IPR000594">
    <property type="entry name" value="ThiF_NAD_FAD-bd"/>
</dbReference>
<evidence type="ECO:0000256" key="3">
    <source>
        <dbReference type="ARBA" id="ARBA00022723"/>
    </source>
</evidence>
<evidence type="ECO:0000256" key="1">
    <source>
        <dbReference type="ARBA" id="ARBA00005339"/>
    </source>
</evidence>
<dbReference type="InParanoid" id="K3WYF3"/>
<evidence type="ECO:0000256" key="2">
    <source>
        <dbReference type="ARBA" id="ARBA00016279"/>
    </source>
</evidence>
<dbReference type="STRING" id="431595.K3WYF3"/>
<dbReference type="AlphaFoldDB" id="K3WYF3"/>
<evidence type="ECO:0000313" key="9">
    <source>
        <dbReference type="EnsemblProtists" id="PYU1_T010002"/>
    </source>
</evidence>
<dbReference type="GO" id="GO:0071566">
    <property type="term" value="F:UFM1 activating enzyme activity"/>
    <property type="evidence" value="ECO:0007669"/>
    <property type="project" value="TreeGrafter"/>
</dbReference>
<dbReference type="PANTHER" id="PTHR10953:SF9">
    <property type="entry name" value="UBIQUITIN-LIKE MODIFIER-ACTIVATING ENZYME 5"/>
    <property type="match status" value="1"/>
</dbReference>
<reference evidence="10" key="2">
    <citation type="submission" date="2010-04" db="EMBL/GenBank/DDBJ databases">
        <authorList>
            <person name="Buell R."/>
            <person name="Hamilton J."/>
            <person name="Hostetler J."/>
        </authorList>
    </citation>
    <scope>NUCLEOTIDE SEQUENCE [LARGE SCALE GENOMIC DNA]</scope>
    <source>
        <strain evidence="10">DAOM:BR144</strain>
    </source>
</reference>
<dbReference type="GO" id="GO:0005829">
    <property type="term" value="C:cytosol"/>
    <property type="evidence" value="ECO:0007669"/>
    <property type="project" value="TreeGrafter"/>
</dbReference>
<reference evidence="9" key="3">
    <citation type="submission" date="2015-02" db="UniProtKB">
        <authorList>
            <consortium name="EnsemblProtists"/>
        </authorList>
    </citation>
    <scope>IDENTIFICATION</scope>
    <source>
        <strain evidence="9">DAOM BR144</strain>
    </source>
</reference>
<keyword evidence="7" id="KW-0067">ATP-binding</keyword>
<sequence>MDHDVFCDDGPPISQLQAAVKALEEYVHQIVPPAGRHVGNNNEDEGNEDVRGAKTCRMKEHATVTTRQCTARKFPTSSPVHLFSRQDFARAKWRDLARAHVAIYGLGGVGALVAESLVRSGIGKILLIDHARVEMSAMGEMAYYPDEVGFSRTQALRLRLQSISRTDANTCVESFSADLSKDADLVELKKRLKVSSIGVNSTSVVYNRSHPHASSPNDAMSLSFSSSAHDSDELGLFEALTLKQPYDAIICCATDEQAKFRLNEICLQLSLPLLDVDIPPSNAKVSIRAVLPGHTCCLACIRQHEEATHTFTPMDQVARSIARTFPASLPHIEATAAGLLAQSAIKFLLDLGEFVPFYVVDMLTFEIESYSFPPNRNCPNTFCIERQNEEQNMTVNSK</sequence>
<evidence type="ECO:0000256" key="4">
    <source>
        <dbReference type="ARBA" id="ARBA00022741"/>
    </source>
</evidence>
<dbReference type="GO" id="GO:0046872">
    <property type="term" value="F:metal ion binding"/>
    <property type="evidence" value="ECO:0007669"/>
    <property type="project" value="UniProtKB-KW"/>
</dbReference>
<dbReference type="EMBL" id="GL376624">
    <property type="status" value="NOT_ANNOTATED_CDS"/>
    <property type="molecule type" value="Genomic_DNA"/>
</dbReference>